<proteinExistence type="predicted"/>
<evidence type="ECO:0000259" key="1">
    <source>
        <dbReference type="Pfam" id="PF13400"/>
    </source>
</evidence>
<gene>
    <name evidence="2" type="ORF">RFM68_21230</name>
</gene>
<dbReference type="Proteomes" id="UP001276840">
    <property type="component" value="Unassembled WGS sequence"/>
</dbReference>
<protein>
    <submittedName>
        <fullName evidence="2">Pilus assembly protein TadG-related protein</fullName>
    </submittedName>
</protein>
<evidence type="ECO:0000313" key="3">
    <source>
        <dbReference type="Proteomes" id="UP001276840"/>
    </source>
</evidence>
<keyword evidence="3" id="KW-1185">Reference proteome</keyword>
<name>A0ABU4ZNS2_9HYPH</name>
<organism evidence="2 3">
    <name type="scientific">Mesorhizobium montanum</name>
    <dbReference type="NCBI Taxonomy" id="3072323"/>
    <lineage>
        <taxon>Bacteria</taxon>
        <taxon>Pseudomonadati</taxon>
        <taxon>Pseudomonadota</taxon>
        <taxon>Alphaproteobacteria</taxon>
        <taxon>Hyphomicrobiales</taxon>
        <taxon>Phyllobacteriaceae</taxon>
        <taxon>Mesorhizobium</taxon>
    </lineage>
</organism>
<evidence type="ECO:0000313" key="2">
    <source>
        <dbReference type="EMBL" id="MDX8527026.1"/>
    </source>
</evidence>
<dbReference type="RefSeq" id="WP_320234960.1">
    <property type="nucleotide sequence ID" value="NZ_JAVIJF010000015.1"/>
</dbReference>
<dbReference type="EMBL" id="JAVIJF010000015">
    <property type="protein sequence ID" value="MDX8527026.1"/>
    <property type="molecule type" value="Genomic_DNA"/>
</dbReference>
<accession>A0ABU4ZNS2</accession>
<dbReference type="InterPro" id="IPR028087">
    <property type="entry name" value="Tad_N"/>
</dbReference>
<reference evidence="2 3" key="1">
    <citation type="submission" date="2023-08" db="EMBL/GenBank/DDBJ databases">
        <title>Implementing the SeqCode for naming new Mesorhizobium species isolated from Vachellia karroo root nodules.</title>
        <authorList>
            <person name="Van Lill M."/>
        </authorList>
    </citation>
    <scope>NUCLEOTIDE SEQUENCE [LARGE SCALE GENOMIC DNA]</scope>
    <source>
        <strain evidence="2 3">MSK 1335</strain>
    </source>
</reference>
<feature type="domain" description="Putative Flp pilus-assembly TadG-like N-terminal" evidence="1">
    <location>
        <begin position="13"/>
        <end position="58"/>
    </location>
</feature>
<dbReference type="Pfam" id="PF13400">
    <property type="entry name" value="Tad"/>
    <property type="match status" value="1"/>
</dbReference>
<sequence length="401" mass="41797">MRRLEELLRNKCGNFAVAAALMAVPLGLALGLSIDLTNTFFSRSRLQEIADAAALVGVESEAGNEEAVQAAKDWAIANSGSWTDIVVDADITKPDNGQREAVVKISARMPTFFVSLAGIQTIDLHAKATARKTAPDYCLYALDPNSSGALTVTGSGGVSAPDCGIQVNSSSERALKHVGNGRITASKISVVGAYQGGGFSVTPKTNQPQLVDPLADTPEPVLPSGCAYNNEVLADIQIPAGRTFCGSISFDGDVTLSPGIHYLHNAVVSIGSNAGLSGDGVTIFLDRGSSIIQSPGNGSVRLSAPTDGIYSGIAIFGSRRASDAVATLSFIGNKNYLVNGAIYLPHHRLRMKGTHDLKAIVKSGWVVAWQILYSGDSTVSIGADGAFSAKGLQNPEVVLLR</sequence>
<comment type="caution">
    <text evidence="2">The sequence shown here is derived from an EMBL/GenBank/DDBJ whole genome shotgun (WGS) entry which is preliminary data.</text>
</comment>